<evidence type="ECO:0000256" key="1">
    <source>
        <dbReference type="ARBA" id="ARBA00022574"/>
    </source>
</evidence>
<dbReference type="PANTHER" id="PTHR13743:SF123">
    <property type="entry name" value="PROTEIN FAN"/>
    <property type="match status" value="1"/>
</dbReference>
<keyword evidence="1" id="KW-0853">WD repeat</keyword>
<evidence type="ECO:0000259" key="5">
    <source>
        <dbReference type="PROSITE" id="PS51783"/>
    </source>
</evidence>
<keyword evidence="7" id="KW-1185">Reference proteome</keyword>
<dbReference type="InterPro" id="IPR023362">
    <property type="entry name" value="PH-BEACH_dom"/>
</dbReference>
<dbReference type="SMART" id="SM00320">
    <property type="entry name" value="WD40"/>
    <property type="match status" value="5"/>
</dbReference>
<keyword evidence="2" id="KW-0677">Repeat</keyword>
<keyword evidence="3" id="KW-0175">Coiled coil</keyword>
<feature type="domain" description="BEACH-type PH" evidence="5">
    <location>
        <begin position="167"/>
        <end position="262"/>
    </location>
</feature>
<gene>
    <name evidence="6" type="ORF">POCTA_138.1.T1060079</name>
</gene>
<evidence type="ECO:0000256" key="2">
    <source>
        <dbReference type="ARBA" id="ARBA00022737"/>
    </source>
</evidence>
<dbReference type="PROSITE" id="PS50197">
    <property type="entry name" value="BEACH"/>
    <property type="match status" value="1"/>
</dbReference>
<protein>
    <recommendedName>
        <fullName evidence="8">BEACH domain-containing protein</fullName>
    </recommendedName>
</protein>
<dbReference type="SMART" id="SM01026">
    <property type="entry name" value="Beach"/>
    <property type="match status" value="1"/>
</dbReference>
<dbReference type="Pfam" id="PF25400">
    <property type="entry name" value="PH_FAN"/>
    <property type="match status" value="1"/>
</dbReference>
<dbReference type="FunFam" id="1.10.1540.10:FF:000001">
    <property type="entry name" value="neurobeachin isoform X1"/>
    <property type="match status" value="1"/>
</dbReference>
<dbReference type="Proteomes" id="UP000683925">
    <property type="component" value="Unassembled WGS sequence"/>
</dbReference>
<evidence type="ECO:0000256" key="3">
    <source>
        <dbReference type="SAM" id="Coils"/>
    </source>
</evidence>
<organism evidence="6 7">
    <name type="scientific">Paramecium octaurelia</name>
    <dbReference type="NCBI Taxonomy" id="43137"/>
    <lineage>
        <taxon>Eukaryota</taxon>
        <taxon>Sar</taxon>
        <taxon>Alveolata</taxon>
        <taxon>Ciliophora</taxon>
        <taxon>Intramacronucleata</taxon>
        <taxon>Oligohymenophorea</taxon>
        <taxon>Peniculida</taxon>
        <taxon>Parameciidae</taxon>
        <taxon>Paramecium</taxon>
    </lineage>
</organism>
<dbReference type="CDD" id="cd06071">
    <property type="entry name" value="Beach"/>
    <property type="match status" value="1"/>
</dbReference>
<evidence type="ECO:0008006" key="8">
    <source>
        <dbReference type="Google" id="ProtNLM"/>
    </source>
</evidence>
<reference evidence="6" key="1">
    <citation type="submission" date="2021-01" db="EMBL/GenBank/DDBJ databases">
        <authorList>
            <consortium name="Genoscope - CEA"/>
            <person name="William W."/>
        </authorList>
    </citation>
    <scope>NUCLEOTIDE SEQUENCE</scope>
</reference>
<dbReference type="Pfam" id="PF02138">
    <property type="entry name" value="Beach"/>
    <property type="match status" value="1"/>
</dbReference>
<accession>A0A8S1X0W1</accession>
<dbReference type="EMBL" id="CAJJDP010000106">
    <property type="protein sequence ID" value="CAD8194135.1"/>
    <property type="molecule type" value="Genomic_DNA"/>
</dbReference>
<dbReference type="OrthoDB" id="26681at2759"/>
<dbReference type="InterPro" id="IPR057496">
    <property type="entry name" value="FAN-like_PH"/>
</dbReference>
<dbReference type="InterPro" id="IPR001680">
    <property type="entry name" value="WD40_rpt"/>
</dbReference>
<dbReference type="PANTHER" id="PTHR13743">
    <property type="entry name" value="BEIGE/BEACH-RELATED"/>
    <property type="match status" value="1"/>
</dbReference>
<evidence type="ECO:0000259" key="4">
    <source>
        <dbReference type="PROSITE" id="PS50197"/>
    </source>
</evidence>
<feature type="coiled-coil region" evidence="3">
    <location>
        <begin position="124"/>
        <end position="154"/>
    </location>
</feature>
<name>A0A8S1X0W1_PAROT</name>
<dbReference type="OMA" id="ERQASIC"/>
<comment type="caution">
    <text evidence="6">The sequence shown here is derived from an EMBL/GenBank/DDBJ whole genome shotgun (WGS) entry which is preliminary data.</text>
</comment>
<dbReference type="AlphaFoldDB" id="A0A8S1X0W1"/>
<dbReference type="InterPro" id="IPR050865">
    <property type="entry name" value="BEACH_Domain"/>
</dbReference>
<sequence length="1017" mass="119072">MITFTSSKSRFSLYYLEESEKYLQDLSAKVRQINMLKGEERLERGKVHICSRTLIFEPEKQELPIQKLFYRMVTTPIKQTNFISFRIKRIIEIFTQGPPSPYIYQDDVDFEIQIEPLFDNVKVVHDLIEKIQQINQQKNDVESEVEKLDSEKLQKARFNMSFVESVSEKPLIQKEMLVRRIMPLIQTKGIMYITNKIIYFQPFFKITLKPCKKIVIEQIKVMYKRRFELLDIGLEIILKSGKTIYYAFENQERMEEVYKMLIGKVTIEAETSLEKIQYLWQSGQISNFEYLMRLNQAGNRSSSDLTQYPVFPLIIVDYESSELNLNDAATFRDLKKPIGALNEKRLQEFKKRYEEMPPPKFLYGTHYSTPGYVIGYLVRQKPQYMLKLQSGKFDKPDRLFKSIKGDFKNVMNNTTSLKELIPEFFIEDDSFLVNKLNLDLGVRQNQKKVGDVKLPKWAKSAKDYLRLNRLALESDYVSNELHHWIDLIFGYKQKGPHSVEANNVFHYLTYEGTVQLSQMQDPIERQASICQINEFGQCPKQLFKIQHPPKCALRAGQIMYKFVEQIPKQKQEEVPINVDGLMWENLDKKNQFRQKMIQKVHKTNITDLIVLEKKNLLVTIGQDGFLKVIDLKELIVLKSFKVDEFCLSCIVTLKQDEIFAIGSWGSQIHVFNINYGSKVQMVQRFNNSVSSLVYLMKKKILITGSWDCSLKRFECSENQIKQDSEEMIDDWEAQITHIAATEDESMIAVGDIDGRVITINTNNWTQQQHYEINGEKIVKSLFFRSSLLVVGDAQIKMFSNGSQLLDFKIDKNNGLITDIIIDHDKYLIACTKKGYVAVFSMVLESKLGYLFTDFSGQADLIGNQDQQFTKMILRNKTLILTSQNGKRKRRILIEIRKTKDQISSLKIKDISEFTKSQNLIVPTLIQQYCKQNWQIKQRRRNLKIILLVQQIMYVIGSKIELLEKAMKELMESNPQSYFFVLMGFKPLVNLKIFLQKMGESVEKQIHMSEFRLDHQMH</sequence>
<proteinExistence type="predicted"/>
<evidence type="ECO:0000313" key="7">
    <source>
        <dbReference type="Proteomes" id="UP000683925"/>
    </source>
</evidence>
<evidence type="ECO:0000313" key="6">
    <source>
        <dbReference type="EMBL" id="CAD8194135.1"/>
    </source>
</evidence>
<feature type="domain" description="BEACH" evidence="4">
    <location>
        <begin position="265"/>
        <end position="550"/>
    </location>
</feature>
<dbReference type="InterPro" id="IPR000409">
    <property type="entry name" value="BEACH_dom"/>
</dbReference>
<dbReference type="PROSITE" id="PS51783">
    <property type="entry name" value="PH_BEACH"/>
    <property type="match status" value="1"/>
</dbReference>